<keyword evidence="3" id="KW-1185">Reference proteome</keyword>
<feature type="region of interest" description="Disordered" evidence="1">
    <location>
        <begin position="1"/>
        <end position="40"/>
    </location>
</feature>
<feature type="compositionally biased region" description="Basic and acidic residues" evidence="1">
    <location>
        <begin position="257"/>
        <end position="267"/>
    </location>
</feature>
<dbReference type="WBParaSite" id="TCNE_0000554001-mRNA-1">
    <property type="protein sequence ID" value="TCNE_0000554001-mRNA-1"/>
    <property type="gene ID" value="TCNE_0000554001"/>
</dbReference>
<reference evidence="2 3" key="2">
    <citation type="submission" date="2018-11" db="EMBL/GenBank/DDBJ databases">
        <authorList>
            <consortium name="Pathogen Informatics"/>
        </authorList>
    </citation>
    <scope>NUCLEOTIDE SEQUENCE [LARGE SCALE GENOMIC DNA]</scope>
</reference>
<protein>
    <submittedName>
        <fullName evidence="4">HMG box domain-containing protein</fullName>
    </submittedName>
</protein>
<dbReference type="EMBL" id="UYWY01019365">
    <property type="protein sequence ID" value="VDM36701.1"/>
    <property type="molecule type" value="Genomic_DNA"/>
</dbReference>
<feature type="region of interest" description="Disordered" evidence="1">
    <location>
        <begin position="257"/>
        <end position="287"/>
    </location>
</feature>
<accession>A0A183UAM0</accession>
<dbReference type="InterPro" id="IPR036910">
    <property type="entry name" value="HMG_box_dom_sf"/>
</dbReference>
<evidence type="ECO:0000313" key="3">
    <source>
        <dbReference type="Proteomes" id="UP000050794"/>
    </source>
</evidence>
<name>A0A183UAM0_TOXCA</name>
<dbReference type="AlphaFoldDB" id="A0A183UAM0"/>
<evidence type="ECO:0000313" key="4">
    <source>
        <dbReference type="WBParaSite" id="TCNE_0000554001-mRNA-1"/>
    </source>
</evidence>
<evidence type="ECO:0000256" key="1">
    <source>
        <dbReference type="SAM" id="MobiDB-lite"/>
    </source>
</evidence>
<dbReference type="Proteomes" id="UP000050794">
    <property type="component" value="Unassembled WGS sequence"/>
</dbReference>
<organism evidence="3 4">
    <name type="scientific">Toxocara canis</name>
    <name type="common">Canine roundworm</name>
    <dbReference type="NCBI Taxonomy" id="6265"/>
    <lineage>
        <taxon>Eukaryota</taxon>
        <taxon>Metazoa</taxon>
        <taxon>Ecdysozoa</taxon>
        <taxon>Nematoda</taxon>
        <taxon>Chromadorea</taxon>
        <taxon>Rhabditida</taxon>
        <taxon>Spirurina</taxon>
        <taxon>Ascaridomorpha</taxon>
        <taxon>Ascaridoidea</taxon>
        <taxon>Toxocaridae</taxon>
        <taxon>Toxocara</taxon>
    </lineage>
</organism>
<reference evidence="4" key="1">
    <citation type="submission" date="2016-06" db="UniProtKB">
        <authorList>
            <consortium name="WormBaseParasite"/>
        </authorList>
    </citation>
    <scope>IDENTIFICATION</scope>
</reference>
<sequence>MDDSDFTEESSSKAAIKRAAPSLNGGKYSGGGPKAKRSKVEADPVIVEPFLGEPVDRPAVDQAHVSPSQMITIVQASSYLAFQFLPAKKRSPLVIKIEQLNLSRFLQAGSRKNRRFLTFTDYDAIGLPDGVTSEQKKRMFSSVSKEFLIQLLSSFLAEGSSITMDPAFPRKPPNAFNLFIRNNVAPGADIKESMVTHSAHWKCNSYMAEKEVAEKEALGLQKLYLQQLIEYKDKHKELNEAHSSFVNKLINSTRKLVDKAEGTDMKSPRRPKQTGSKKDSKTPKTPFELFCMSSADKYADLEPEKRERKLRKKFEKLGDAEREIYNKLAAAL</sequence>
<gene>
    <name evidence="2" type="ORF">TCNE_LOCUS5540</name>
</gene>
<dbReference type="SUPFAM" id="SSF47095">
    <property type="entry name" value="HMG-box"/>
    <property type="match status" value="2"/>
</dbReference>
<evidence type="ECO:0000313" key="2">
    <source>
        <dbReference type="EMBL" id="VDM36701.1"/>
    </source>
</evidence>
<dbReference type="Gene3D" id="1.10.30.10">
    <property type="entry name" value="High mobility group box domain"/>
    <property type="match status" value="2"/>
</dbReference>
<proteinExistence type="predicted"/>